<feature type="non-terminal residue" evidence="1">
    <location>
        <position position="1"/>
    </location>
</feature>
<reference evidence="1" key="1">
    <citation type="submission" date="2021-06" db="EMBL/GenBank/DDBJ databases">
        <authorList>
            <person name="Kallberg Y."/>
            <person name="Tangrot J."/>
            <person name="Rosling A."/>
        </authorList>
    </citation>
    <scope>NUCLEOTIDE SEQUENCE</scope>
    <source>
        <strain evidence="1">MA461A</strain>
    </source>
</reference>
<dbReference type="Proteomes" id="UP000789920">
    <property type="component" value="Unassembled WGS sequence"/>
</dbReference>
<sequence length="132" mass="15296">AFDAAQSSGEDAVLKYRADLIFEYETLVKLFGKTREDSRYIYYVGKSDDLDQWLSKVEEYSLTHKSLLDEEVDLSSDWSTTQLLKVDSESRSVISDKKALRELDTKGINDLQEKIKSMEYKIEKILELLVKD</sequence>
<evidence type="ECO:0000313" key="1">
    <source>
        <dbReference type="EMBL" id="CAG8808646.1"/>
    </source>
</evidence>
<accession>A0ACA9RS83</accession>
<organism evidence="1 2">
    <name type="scientific">Racocetra persica</name>
    <dbReference type="NCBI Taxonomy" id="160502"/>
    <lineage>
        <taxon>Eukaryota</taxon>
        <taxon>Fungi</taxon>
        <taxon>Fungi incertae sedis</taxon>
        <taxon>Mucoromycota</taxon>
        <taxon>Glomeromycotina</taxon>
        <taxon>Glomeromycetes</taxon>
        <taxon>Diversisporales</taxon>
        <taxon>Gigasporaceae</taxon>
        <taxon>Racocetra</taxon>
    </lineage>
</organism>
<protein>
    <submittedName>
        <fullName evidence="1">2404_t:CDS:1</fullName>
    </submittedName>
</protein>
<keyword evidence="2" id="KW-1185">Reference proteome</keyword>
<evidence type="ECO:0000313" key="2">
    <source>
        <dbReference type="Proteomes" id="UP000789920"/>
    </source>
</evidence>
<gene>
    <name evidence="1" type="ORF">RPERSI_LOCUS22674</name>
</gene>
<comment type="caution">
    <text evidence="1">The sequence shown here is derived from an EMBL/GenBank/DDBJ whole genome shotgun (WGS) entry which is preliminary data.</text>
</comment>
<proteinExistence type="predicted"/>
<name>A0ACA9RS83_9GLOM</name>
<dbReference type="EMBL" id="CAJVQC010069111">
    <property type="protein sequence ID" value="CAG8808646.1"/>
    <property type="molecule type" value="Genomic_DNA"/>
</dbReference>